<keyword evidence="3" id="KW-0560">Oxidoreductase</keyword>
<evidence type="ECO:0000256" key="1">
    <source>
        <dbReference type="ARBA" id="ARBA00022630"/>
    </source>
</evidence>
<dbReference type="InterPro" id="IPR036661">
    <property type="entry name" value="Luciferase-like_sf"/>
</dbReference>
<feature type="domain" description="Luciferase-like" evidence="5">
    <location>
        <begin position="3"/>
        <end position="230"/>
    </location>
</feature>
<gene>
    <name evidence="6" type="ORF">EV653_6339</name>
</gene>
<accession>A0A4R8BYS5</accession>
<dbReference type="InterPro" id="IPR019952">
    <property type="entry name" value="F420_OxRdatse_Rv1855c_pred"/>
</dbReference>
<dbReference type="PANTHER" id="PTHR42847:SF8">
    <property type="entry name" value="CONSERVED PROTEIN"/>
    <property type="match status" value="1"/>
</dbReference>
<dbReference type="NCBIfam" id="TIGR03560">
    <property type="entry name" value="F420_Rv1855c"/>
    <property type="match status" value="1"/>
</dbReference>
<evidence type="ECO:0000313" key="7">
    <source>
        <dbReference type="Proteomes" id="UP000295146"/>
    </source>
</evidence>
<dbReference type="EMBL" id="SODP01000003">
    <property type="protein sequence ID" value="TDW66313.1"/>
    <property type="molecule type" value="Genomic_DNA"/>
</dbReference>
<dbReference type="Proteomes" id="UP000295146">
    <property type="component" value="Unassembled WGS sequence"/>
</dbReference>
<evidence type="ECO:0000256" key="2">
    <source>
        <dbReference type="ARBA" id="ARBA00022643"/>
    </source>
</evidence>
<dbReference type="Pfam" id="PF00296">
    <property type="entry name" value="Bac_luciferase"/>
    <property type="match status" value="1"/>
</dbReference>
<evidence type="ECO:0000313" key="6">
    <source>
        <dbReference type="EMBL" id="TDW66313.1"/>
    </source>
</evidence>
<dbReference type="InterPro" id="IPR011251">
    <property type="entry name" value="Luciferase-like_dom"/>
</dbReference>
<dbReference type="RefSeq" id="WP_134108159.1">
    <property type="nucleotide sequence ID" value="NZ_SODP01000003.1"/>
</dbReference>
<dbReference type="GO" id="GO:0046306">
    <property type="term" value="P:alkanesulfonate catabolic process"/>
    <property type="evidence" value="ECO:0007669"/>
    <property type="project" value="TreeGrafter"/>
</dbReference>
<dbReference type="InterPro" id="IPR050172">
    <property type="entry name" value="SsuD_RutA_monooxygenase"/>
</dbReference>
<dbReference type="GO" id="GO:0008726">
    <property type="term" value="F:alkanesulfonate monooxygenase activity"/>
    <property type="evidence" value="ECO:0007669"/>
    <property type="project" value="TreeGrafter"/>
</dbReference>
<dbReference type="PANTHER" id="PTHR42847">
    <property type="entry name" value="ALKANESULFONATE MONOOXYGENASE"/>
    <property type="match status" value="1"/>
</dbReference>
<name>A0A4R8BYS5_9ACTN</name>
<dbReference type="Gene3D" id="3.20.20.30">
    <property type="entry name" value="Luciferase-like domain"/>
    <property type="match status" value="1"/>
</dbReference>
<keyword evidence="4" id="KW-0503">Monooxygenase</keyword>
<keyword evidence="7" id="KW-1185">Reference proteome</keyword>
<dbReference type="SUPFAM" id="SSF51679">
    <property type="entry name" value="Bacterial luciferase-like"/>
    <property type="match status" value="1"/>
</dbReference>
<keyword evidence="2" id="KW-0288">FMN</keyword>
<protein>
    <submittedName>
        <fullName evidence="6">F420-dependent oxidoreductase-like protein</fullName>
    </submittedName>
</protein>
<evidence type="ECO:0000256" key="4">
    <source>
        <dbReference type="ARBA" id="ARBA00023033"/>
    </source>
</evidence>
<dbReference type="AlphaFoldDB" id="A0A4R8BYS5"/>
<sequence>MRFAIKTSPQNTEWADMLAVWQAADEIELFESGWTFDHFYPIFSDSSGPCLEGWVTLTALAQATKRLRIGTLVSGIHYRHPALLANMAATLDIVSGGRLEIGIGAGWNEEESGAYGMRLGSLKERSDRFEEACEVLVGLLTQETTTFQGEHYQLADARCEPKGVQKPHPPICIGGSGEKRTLRTTAKYAQHWNFVGGTPEEFARKRDVLYAHCADVGRDPSEITLSSHVRLGPDGDYGKVAAQAEALGAVGLDLAIVYLPPPHTPAVLEPLAKTLEALR</sequence>
<keyword evidence="1" id="KW-0285">Flavoprotein</keyword>
<reference evidence="6 7" key="1">
    <citation type="submission" date="2019-03" db="EMBL/GenBank/DDBJ databases">
        <title>Genomic Encyclopedia of Type Strains, Phase III (KMG-III): the genomes of soil and plant-associated and newly described type strains.</title>
        <authorList>
            <person name="Whitman W."/>
        </authorList>
    </citation>
    <scope>NUCLEOTIDE SEQUENCE [LARGE SCALE GENOMIC DNA]</scope>
    <source>
        <strain evidence="6 7">VKM Ac-2573</strain>
    </source>
</reference>
<dbReference type="OrthoDB" id="143323at2"/>
<evidence type="ECO:0000256" key="3">
    <source>
        <dbReference type="ARBA" id="ARBA00023002"/>
    </source>
</evidence>
<evidence type="ECO:0000259" key="5">
    <source>
        <dbReference type="Pfam" id="PF00296"/>
    </source>
</evidence>
<proteinExistence type="predicted"/>
<comment type="caution">
    <text evidence="6">The sequence shown here is derived from an EMBL/GenBank/DDBJ whole genome shotgun (WGS) entry which is preliminary data.</text>
</comment>
<organism evidence="6 7">
    <name type="scientific">Kribbella pratensis</name>
    <dbReference type="NCBI Taxonomy" id="2512112"/>
    <lineage>
        <taxon>Bacteria</taxon>
        <taxon>Bacillati</taxon>
        <taxon>Actinomycetota</taxon>
        <taxon>Actinomycetes</taxon>
        <taxon>Propionibacteriales</taxon>
        <taxon>Kribbellaceae</taxon>
        <taxon>Kribbella</taxon>
    </lineage>
</organism>